<comment type="caution">
    <text evidence="7">The sequence shown here is derived from an EMBL/GenBank/DDBJ whole genome shotgun (WGS) entry which is preliminary data.</text>
</comment>
<organism evidence="7 8">
    <name type="scientific">Levilactobacillus suantsaiihabitans</name>
    <dbReference type="NCBI Taxonomy" id="2487722"/>
    <lineage>
        <taxon>Bacteria</taxon>
        <taxon>Bacillati</taxon>
        <taxon>Bacillota</taxon>
        <taxon>Bacilli</taxon>
        <taxon>Lactobacillales</taxon>
        <taxon>Lactobacillaceae</taxon>
        <taxon>Levilactobacillus</taxon>
    </lineage>
</organism>
<sequence length="507" mass="56594">MTSRIKNSMLNSSVSSLIYLFRTILGFVSRTFFIKLLGIEILGLNGLFTNVLSFLSLTELGIGTSIVVELYKPIAFNNRESIKSLMRLYKRAYDAIGLAVGLIGIAIMPILPYVMKDYTVTPVVYLYYVLFLANSVVSYFFTYKRSMLNANQANYVTVINDFGFYVVSIIAQIGCLILWRSFIAYLVVQIITTALSNLNISRIVDKRYPFINEKDVQPVSKEVKAKLLHNIVGNVSNQIGSIVVLGSDNILISSFVGLAAVGLYSNYTLITNAIKGVITQATNAVVPTVGNLVVSSETKHSVQVFKSYHFVNSTMSFLAGVGTFAFINNFVRVWLGGKYVLPVHTAALMSVYVAALLYQGSARTFYSAYGLFWQQRWKPVFESLVNLGVSIFLLWGFHLGIDGVLLGTLTSTFIVDLWFEPFVLFRFGFHQSLRPYLVKTGGFYLRLALALGVFAKIQIMFKIQSISSFVIYLSGGLVVLLVLYLLLFGFDPQLRSLIVRARKIFTP</sequence>
<feature type="transmembrane region" description="Helical" evidence="6">
    <location>
        <begin position="51"/>
        <end position="71"/>
    </location>
</feature>
<keyword evidence="2" id="KW-1003">Cell membrane</keyword>
<dbReference type="Proteomes" id="UP000297348">
    <property type="component" value="Unassembled WGS sequence"/>
</dbReference>
<feature type="transmembrane region" description="Helical" evidence="6">
    <location>
        <begin position="443"/>
        <end position="463"/>
    </location>
</feature>
<name>A0A4Z0J7Y3_9LACO</name>
<feature type="transmembrane region" description="Helical" evidence="6">
    <location>
        <begin position="308"/>
        <end position="327"/>
    </location>
</feature>
<feature type="transmembrane region" description="Helical" evidence="6">
    <location>
        <begin position="20"/>
        <end position="39"/>
    </location>
</feature>
<proteinExistence type="predicted"/>
<dbReference type="Pfam" id="PF01943">
    <property type="entry name" value="Polysacc_synt"/>
    <property type="match status" value="1"/>
</dbReference>
<feature type="transmembrane region" description="Helical" evidence="6">
    <location>
        <begin position="123"/>
        <end position="141"/>
    </location>
</feature>
<dbReference type="EMBL" id="RKLX01000034">
    <property type="protein sequence ID" value="TGD17403.1"/>
    <property type="molecule type" value="Genomic_DNA"/>
</dbReference>
<evidence type="ECO:0000313" key="7">
    <source>
        <dbReference type="EMBL" id="TGD17403.1"/>
    </source>
</evidence>
<dbReference type="PANTHER" id="PTHR30250">
    <property type="entry name" value="PST FAMILY PREDICTED COLANIC ACID TRANSPORTER"/>
    <property type="match status" value="1"/>
</dbReference>
<dbReference type="InterPro" id="IPR050833">
    <property type="entry name" value="Poly_Biosynth_Transport"/>
</dbReference>
<feature type="transmembrane region" description="Helical" evidence="6">
    <location>
        <begin position="403"/>
        <end position="423"/>
    </location>
</feature>
<evidence type="ECO:0000256" key="1">
    <source>
        <dbReference type="ARBA" id="ARBA00004651"/>
    </source>
</evidence>
<keyword evidence="8" id="KW-1185">Reference proteome</keyword>
<evidence type="ECO:0000256" key="3">
    <source>
        <dbReference type="ARBA" id="ARBA00022692"/>
    </source>
</evidence>
<protein>
    <submittedName>
        <fullName evidence="7">Transporter</fullName>
    </submittedName>
</protein>
<feature type="transmembrane region" description="Helical" evidence="6">
    <location>
        <begin position="379"/>
        <end position="397"/>
    </location>
</feature>
<evidence type="ECO:0000256" key="5">
    <source>
        <dbReference type="ARBA" id="ARBA00023136"/>
    </source>
</evidence>
<evidence type="ECO:0000313" key="8">
    <source>
        <dbReference type="Proteomes" id="UP000297348"/>
    </source>
</evidence>
<evidence type="ECO:0000256" key="4">
    <source>
        <dbReference type="ARBA" id="ARBA00022989"/>
    </source>
</evidence>
<keyword evidence="5 6" id="KW-0472">Membrane</keyword>
<comment type="subcellular location">
    <subcellularLocation>
        <location evidence="1">Cell membrane</location>
        <topology evidence="1">Multi-pass membrane protein</topology>
    </subcellularLocation>
</comment>
<accession>A0A4Z0J7Y3</accession>
<reference evidence="7 8" key="1">
    <citation type="submission" date="2018-10" db="EMBL/GenBank/DDBJ databases">
        <title>Lactobacillus sp. R7 and Lactobacillus sp. R19 isolated from fermented mustard green product of Taiwan.</title>
        <authorList>
            <person name="Lin S.-T."/>
        </authorList>
    </citation>
    <scope>NUCLEOTIDE SEQUENCE [LARGE SCALE GENOMIC DNA]</scope>
    <source>
        <strain evidence="7 8">BCRC 81129</strain>
    </source>
</reference>
<keyword evidence="4 6" id="KW-1133">Transmembrane helix</keyword>
<keyword evidence="3 6" id="KW-0812">Transmembrane</keyword>
<feature type="transmembrane region" description="Helical" evidence="6">
    <location>
        <begin position="92"/>
        <end position="111"/>
    </location>
</feature>
<dbReference type="GO" id="GO:0005886">
    <property type="term" value="C:plasma membrane"/>
    <property type="evidence" value="ECO:0007669"/>
    <property type="project" value="UniProtKB-SubCell"/>
</dbReference>
<evidence type="ECO:0000256" key="6">
    <source>
        <dbReference type="SAM" id="Phobius"/>
    </source>
</evidence>
<dbReference type="AlphaFoldDB" id="A0A4Z0J7Y3"/>
<evidence type="ECO:0000256" key="2">
    <source>
        <dbReference type="ARBA" id="ARBA00022475"/>
    </source>
</evidence>
<gene>
    <name evidence="7" type="ORF">EGT51_12545</name>
</gene>
<dbReference type="InterPro" id="IPR002797">
    <property type="entry name" value="Polysacc_synth"/>
</dbReference>
<feature type="transmembrane region" description="Helical" evidence="6">
    <location>
        <begin position="469"/>
        <end position="490"/>
    </location>
</feature>
<dbReference type="OrthoDB" id="8609648at2"/>
<dbReference type="PANTHER" id="PTHR30250:SF26">
    <property type="entry name" value="PSMA PROTEIN"/>
    <property type="match status" value="1"/>
</dbReference>